<evidence type="ECO:0000256" key="2">
    <source>
        <dbReference type="ARBA" id="ARBA00022692"/>
    </source>
</evidence>
<evidence type="ECO:0000256" key="6">
    <source>
        <dbReference type="SAM" id="Phobius"/>
    </source>
</evidence>
<feature type="compositionally biased region" description="Basic residues" evidence="5">
    <location>
        <begin position="395"/>
        <end position="407"/>
    </location>
</feature>
<accession>A8N697</accession>
<feature type="transmembrane region" description="Helical" evidence="6">
    <location>
        <begin position="210"/>
        <end position="233"/>
    </location>
</feature>
<keyword evidence="8" id="KW-1185">Reference proteome</keyword>
<feature type="region of interest" description="Disordered" evidence="5">
    <location>
        <begin position="763"/>
        <end position="946"/>
    </location>
</feature>
<feature type="region of interest" description="Disordered" evidence="5">
    <location>
        <begin position="659"/>
        <end position="685"/>
    </location>
</feature>
<dbReference type="InParanoid" id="A8N697"/>
<dbReference type="InterPro" id="IPR005178">
    <property type="entry name" value="Ostalpha/TMEM184C"/>
</dbReference>
<dbReference type="GO" id="GO:0016020">
    <property type="term" value="C:membrane"/>
    <property type="evidence" value="ECO:0007669"/>
    <property type="project" value="UniProtKB-SubCell"/>
</dbReference>
<keyword evidence="4 6" id="KW-0472">Membrane</keyword>
<feature type="compositionally biased region" description="Basic and acidic residues" evidence="5">
    <location>
        <begin position="633"/>
        <end position="643"/>
    </location>
</feature>
<sequence>MAEATCHKHRSAEDPPSFWQNGDAVFQAHHVGWIISGTFAAVATGVSFWLIDKHLQWYTNKKEQRYIVRLLFLVPIYAIISFASFLFWNQSTPLILVRDAYEAIVLTAFFYLLLNYLSPDPEEQKRVFLKAGLSQVNDAARLQRGEKLQKWMWPMGFVKWKPKDGLYFLQLMKWGILQYCVIRPVATLVAVILDYVGLYCESSWAPGWGHLWIVLIISVSVTIAMYCLLQLYFPVDKQLKPHRPVLKLFAVKAVVSSALSKMQVLASTLVVQPLTTLQGKYMTAEDINIGIRALLETFEMMIFAFLHVKAFTYKPYRPYYNTESKDSPPNRTPRLRSLGHVLDFRETFREIWIGCIYLFDKMRGREPTPDFGVRRAAHYEEAFGRPRPSVPPQKAARKSNAPKKMQKPRPGEPMDITINQQVEVEVGGERQWLGIGDDYGYGLGYFRRERSEGLSAQIEKELQNRGYSSDSVQGIQDAVPPERGQPSTEQVKRRRSGSWWRNLYDRISQTGHEDDTNDTSLTPSMPRRLQSKPTRSRRHSEMQRSLLQDTEHDLNDPPPVSSFRRPTGLPVPVIRQTPSSGNDYASGQENDVLAPLSSYRERRRSYRPRRQRGDSSSALLPQPSPPSPPPHSNPDRRSDGEHHHDMRELGVRQPHEFLSIPASNNRSDSLLNRLFPPSEAGSMNDLTRETDSGYSMSVGDHHLHQPRGLPSTTFTGGRFDSSSSLEGVTGDKRLQVLENVVHPSRSMAEMHTPWTADIIGLHSQTSLNPDQPPVPPAKDYIPLPPRRSHRRESAHHLSRDMDTDSLPSLPEGVQFIPPSPPSRTPFDSPSPSTASFASFSEQSALSLVPEPRSPPISRVRGARRPPADSGGMLSPNSNRPISQRHSRSIATPAHSPRSSGHSLNTDPYTSPPGPASRIGSDSQDRLRPPPALRRVQSTDSDNLSDVSANTFYTAVSHGYDSTQTSRR</sequence>
<dbReference type="OMA" id="GHIKAAP"/>
<reference evidence="7 8" key="1">
    <citation type="journal article" date="2010" name="Proc. Natl. Acad. Sci. U.S.A.">
        <title>Insights into evolution of multicellular fungi from the assembled chromosomes of the mushroom Coprinopsis cinerea (Coprinus cinereus).</title>
        <authorList>
            <person name="Stajich J.E."/>
            <person name="Wilke S.K."/>
            <person name="Ahren D."/>
            <person name="Au C.H."/>
            <person name="Birren B.W."/>
            <person name="Borodovsky M."/>
            <person name="Burns C."/>
            <person name="Canback B."/>
            <person name="Casselton L.A."/>
            <person name="Cheng C.K."/>
            <person name="Deng J."/>
            <person name="Dietrich F.S."/>
            <person name="Fargo D.C."/>
            <person name="Farman M.L."/>
            <person name="Gathman A.C."/>
            <person name="Goldberg J."/>
            <person name="Guigo R."/>
            <person name="Hoegger P.J."/>
            <person name="Hooker J.B."/>
            <person name="Huggins A."/>
            <person name="James T.Y."/>
            <person name="Kamada T."/>
            <person name="Kilaru S."/>
            <person name="Kodira C."/>
            <person name="Kues U."/>
            <person name="Kupfer D."/>
            <person name="Kwan H.S."/>
            <person name="Lomsadze A."/>
            <person name="Li W."/>
            <person name="Lilly W.W."/>
            <person name="Ma L.J."/>
            <person name="Mackey A.J."/>
            <person name="Manning G."/>
            <person name="Martin F."/>
            <person name="Muraguchi H."/>
            <person name="Natvig D.O."/>
            <person name="Palmerini H."/>
            <person name="Ramesh M.A."/>
            <person name="Rehmeyer C.J."/>
            <person name="Roe B.A."/>
            <person name="Shenoy N."/>
            <person name="Stanke M."/>
            <person name="Ter-Hovhannisyan V."/>
            <person name="Tunlid A."/>
            <person name="Velagapudi R."/>
            <person name="Vision T.J."/>
            <person name="Zeng Q."/>
            <person name="Zolan M.E."/>
            <person name="Pukkila P.J."/>
        </authorList>
    </citation>
    <scope>NUCLEOTIDE SEQUENCE [LARGE SCALE GENOMIC DNA]</scope>
    <source>
        <strain evidence="8">Okayama-7 / 130 / ATCC MYA-4618 / FGSC 9003</strain>
    </source>
</reference>
<feature type="transmembrane region" description="Helical" evidence="6">
    <location>
        <begin position="31"/>
        <end position="50"/>
    </location>
</feature>
<feature type="compositionally biased region" description="Polar residues" evidence="5">
    <location>
        <begin position="576"/>
        <end position="589"/>
    </location>
</feature>
<dbReference type="EMBL" id="AACS02000003">
    <property type="protein sequence ID" value="EAU91516.2"/>
    <property type="molecule type" value="Genomic_DNA"/>
</dbReference>
<feature type="region of interest" description="Disordered" evidence="5">
    <location>
        <begin position="462"/>
        <end position="495"/>
    </location>
</feature>
<evidence type="ECO:0000313" key="7">
    <source>
        <dbReference type="EMBL" id="EAU91516.2"/>
    </source>
</evidence>
<feature type="compositionally biased region" description="Polar residues" evidence="5">
    <location>
        <begin position="935"/>
        <end position="946"/>
    </location>
</feature>
<dbReference type="SMART" id="SM01417">
    <property type="entry name" value="Solute_trans_a"/>
    <property type="match status" value="1"/>
</dbReference>
<protein>
    <recommendedName>
        <fullName evidence="9">DUF300-domain-containing protein</fullName>
    </recommendedName>
</protein>
<feature type="region of interest" description="Disordered" evidence="5">
    <location>
        <begin position="509"/>
        <end position="643"/>
    </location>
</feature>
<dbReference type="OrthoDB" id="5348404at2759"/>
<dbReference type="STRING" id="240176.A8N697"/>
<dbReference type="VEuPathDB" id="FungiDB:CC1G_02005"/>
<evidence type="ECO:0000256" key="4">
    <source>
        <dbReference type="ARBA" id="ARBA00023136"/>
    </source>
</evidence>
<comment type="subcellular location">
    <subcellularLocation>
        <location evidence="1">Membrane</location>
        <topology evidence="1">Multi-pass membrane protein</topology>
    </subcellularLocation>
</comment>
<proteinExistence type="predicted"/>
<feature type="compositionally biased region" description="Pro residues" evidence="5">
    <location>
        <begin position="622"/>
        <end position="632"/>
    </location>
</feature>
<keyword evidence="3 6" id="KW-1133">Transmembrane helix</keyword>
<evidence type="ECO:0000256" key="1">
    <source>
        <dbReference type="ARBA" id="ARBA00004141"/>
    </source>
</evidence>
<gene>
    <name evidence="7" type="ORF">CC1G_02005</name>
</gene>
<evidence type="ECO:0008006" key="9">
    <source>
        <dbReference type="Google" id="ProtNLM"/>
    </source>
</evidence>
<dbReference type="AlphaFoldDB" id="A8N697"/>
<dbReference type="KEGG" id="cci:CC1G_02005"/>
<feature type="transmembrane region" description="Helical" evidence="6">
    <location>
        <begin position="70"/>
        <end position="88"/>
    </location>
</feature>
<dbReference type="eggNOG" id="KOG2641">
    <property type="taxonomic scope" value="Eukaryota"/>
</dbReference>
<evidence type="ECO:0000256" key="3">
    <source>
        <dbReference type="ARBA" id="ARBA00022989"/>
    </source>
</evidence>
<dbReference type="Proteomes" id="UP000001861">
    <property type="component" value="Unassembled WGS sequence"/>
</dbReference>
<dbReference type="HOGENOM" id="CLU_009307_0_0_1"/>
<feature type="compositionally biased region" description="Basic residues" evidence="5">
    <location>
        <begin position="601"/>
        <end position="610"/>
    </location>
</feature>
<feature type="region of interest" description="Disordered" evidence="5">
    <location>
        <begin position="382"/>
        <end position="414"/>
    </location>
</feature>
<dbReference type="Pfam" id="PF03619">
    <property type="entry name" value="Solute_trans_a"/>
    <property type="match status" value="1"/>
</dbReference>
<organism evidence="7 8">
    <name type="scientific">Coprinopsis cinerea (strain Okayama-7 / 130 / ATCC MYA-4618 / FGSC 9003)</name>
    <name type="common">Inky cap fungus</name>
    <name type="synonym">Hormographiella aspergillata</name>
    <dbReference type="NCBI Taxonomy" id="240176"/>
    <lineage>
        <taxon>Eukaryota</taxon>
        <taxon>Fungi</taxon>
        <taxon>Dikarya</taxon>
        <taxon>Basidiomycota</taxon>
        <taxon>Agaricomycotina</taxon>
        <taxon>Agaricomycetes</taxon>
        <taxon>Agaricomycetidae</taxon>
        <taxon>Agaricales</taxon>
        <taxon>Agaricineae</taxon>
        <taxon>Psathyrellaceae</taxon>
        <taxon>Coprinopsis</taxon>
    </lineage>
</organism>
<dbReference type="PANTHER" id="PTHR23423">
    <property type="entry name" value="ORGANIC SOLUTE TRANSPORTER-RELATED"/>
    <property type="match status" value="1"/>
</dbReference>
<dbReference type="GeneID" id="6006809"/>
<feature type="transmembrane region" description="Helical" evidence="6">
    <location>
        <begin position="176"/>
        <end position="198"/>
    </location>
</feature>
<comment type="caution">
    <text evidence="7">The sequence shown here is derived from an EMBL/GenBank/DDBJ whole genome shotgun (WGS) entry which is preliminary data.</text>
</comment>
<feature type="compositionally biased region" description="Polar residues" evidence="5">
    <location>
        <begin position="465"/>
        <end position="474"/>
    </location>
</feature>
<keyword evidence="2 6" id="KW-0812">Transmembrane</keyword>
<feature type="compositionally biased region" description="Low complexity" evidence="5">
    <location>
        <begin position="824"/>
        <end position="840"/>
    </location>
</feature>
<feature type="compositionally biased region" description="Polar residues" evidence="5">
    <location>
        <begin position="896"/>
        <end position="908"/>
    </location>
</feature>
<evidence type="ECO:0000256" key="5">
    <source>
        <dbReference type="SAM" id="MobiDB-lite"/>
    </source>
</evidence>
<feature type="transmembrane region" description="Helical" evidence="6">
    <location>
        <begin position="100"/>
        <end position="117"/>
    </location>
</feature>
<name>A8N697_COPC7</name>
<feature type="compositionally biased region" description="Polar residues" evidence="5">
    <location>
        <begin position="661"/>
        <end position="670"/>
    </location>
</feature>
<evidence type="ECO:0000313" key="8">
    <source>
        <dbReference type="Proteomes" id="UP000001861"/>
    </source>
</evidence>
<dbReference type="RefSeq" id="XP_001830369.2">
    <property type="nucleotide sequence ID" value="XM_001830317.2"/>
</dbReference>